<keyword evidence="2" id="KW-1185">Reference proteome</keyword>
<comment type="caution">
    <text evidence="1">The sequence shown here is derived from an EMBL/GenBank/DDBJ whole genome shotgun (WGS) entry which is preliminary data.</text>
</comment>
<evidence type="ECO:0000313" key="2">
    <source>
        <dbReference type="Proteomes" id="UP001177021"/>
    </source>
</evidence>
<organism evidence="1 2">
    <name type="scientific">Trifolium pratense</name>
    <name type="common">Red clover</name>
    <dbReference type="NCBI Taxonomy" id="57577"/>
    <lineage>
        <taxon>Eukaryota</taxon>
        <taxon>Viridiplantae</taxon>
        <taxon>Streptophyta</taxon>
        <taxon>Embryophyta</taxon>
        <taxon>Tracheophyta</taxon>
        <taxon>Spermatophyta</taxon>
        <taxon>Magnoliopsida</taxon>
        <taxon>eudicotyledons</taxon>
        <taxon>Gunneridae</taxon>
        <taxon>Pentapetalae</taxon>
        <taxon>rosids</taxon>
        <taxon>fabids</taxon>
        <taxon>Fabales</taxon>
        <taxon>Fabaceae</taxon>
        <taxon>Papilionoideae</taxon>
        <taxon>50 kb inversion clade</taxon>
        <taxon>NPAAA clade</taxon>
        <taxon>Hologalegina</taxon>
        <taxon>IRL clade</taxon>
        <taxon>Trifolieae</taxon>
        <taxon>Trifolium</taxon>
    </lineage>
</organism>
<dbReference type="EMBL" id="CASHSV030000024">
    <property type="protein sequence ID" value="CAJ2642231.1"/>
    <property type="molecule type" value="Genomic_DNA"/>
</dbReference>
<reference evidence="1" key="1">
    <citation type="submission" date="2023-10" db="EMBL/GenBank/DDBJ databases">
        <authorList>
            <person name="Rodriguez Cubillos JULIANA M."/>
            <person name="De Vega J."/>
        </authorList>
    </citation>
    <scope>NUCLEOTIDE SEQUENCE</scope>
</reference>
<sequence>MSYSCECLLQLAQRCMKQQRQMKQIHSLVITNGYLNFHKPNNSSFSNHNKWMPTLLYNAFIRTYHVHNHKKVLVIFTQMLSNQTSPNTHTFPPLLKSSPVSFVTPIHCQALKRGILSDPFVLTTLLVVYARNSHLVYAQKVFEEVPHFCIVASNAMINAFSMNGNMEGAFKLFQLMPYRDVVSWTTMVNGFVVNGDFYAAIRFFGMMMTHKDVVNCLVKPNDATYVSVLSSCANLEGKAALDFGRKVHGYIVVKGVDLGVFVGTSLINLYGKMGCLNYAVNVFRVMVAREVCTWNAMISSLASNGRENEALDLFEKMKKIQGLKPNSITFVAVLTACARGGFVREGLKLFGSMLSEFQVVPIMEHYGCVVDLLGKAGHIQEAADIIRNMPFQPDESVLGAFLGACRIHGAIELGEEIGKKLLKLQTQQCGQYLLLSSMNAEKERWDHAADLRKEIVEAGIHKVPAFSTVHLA</sequence>
<evidence type="ECO:0000313" key="1">
    <source>
        <dbReference type="EMBL" id="CAJ2642231.1"/>
    </source>
</evidence>
<accession>A0ACB0JB73</accession>
<name>A0ACB0JB73_TRIPR</name>
<protein>
    <submittedName>
        <fullName evidence="1">Uncharacterized protein</fullName>
    </submittedName>
</protein>
<proteinExistence type="predicted"/>
<gene>
    <name evidence="1" type="ORF">MILVUS5_LOCUS11726</name>
</gene>
<dbReference type="Proteomes" id="UP001177021">
    <property type="component" value="Unassembled WGS sequence"/>
</dbReference>